<dbReference type="AlphaFoldDB" id="A0A3P1BBE6"/>
<sequence length="97" mass="11245">MSFRRLTDKQNQLYTFIDELLWQEWDPIGINDCFEVRDEYSSYAGQVFNLVIRGATVEELAQKLLSIEQEMMGLLGNIEKNSELARKVIRAAEEVAD</sequence>
<dbReference type="EMBL" id="RQJO01000016">
    <property type="protein sequence ID" value="RRA97943.1"/>
    <property type="molecule type" value="Genomic_DNA"/>
</dbReference>
<organism evidence="1 2">
    <name type="scientific">Larkinella rosea</name>
    <dbReference type="NCBI Taxonomy" id="2025312"/>
    <lineage>
        <taxon>Bacteria</taxon>
        <taxon>Pseudomonadati</taxon>
        <taxon>Bacteroidota</taxon>
        <taxon>Cytophagia</taxon>
        <taxon>Cytophagales</taxon>
        <taxon>Spirosomataceae</taxon>
        <taxon>Larkinella</taxon>
    </lineage>
</organism>
<evidence type="ECO:0000313" key="2">
    <source>
        <dbReference type="Proteomes" id="UP000271925"/>
    </source>
</evidence>
<protein>
    <submittedName>
        <fullName evidence="1">Uncharacterized protein</fullName>
    </submittedName>
</protein>
<comment type="caution">
    <text evidence="1">The sequence shown here is derived from an EMBL/GenBank/DDBJ whole genome shotgun (WGS) entry which is preliminary data.</text>
</comment>
<accession>A0A3P1BBE6</accession>
<dbReference type="InterPro" id="IPR023162">
    <property type="entry name" value="Apc36109-like_dom_sf"/>
</dbReference>
<dbReference type="Proteomes" id="UP000271925">
    <property type="component" value="Unassembled WGS sequence"/>
</dbReference>
<dbReference type="Gene3D" id="1.10.340.20">
    <property type="entry name" value="Apc36109-like domain"/>
    <property type="match status" value="1"/>
</dbReference>
<gene>
    <name evidence="1" type="ORF">EHT25_30155</name>
</gene>
<dbReference type="SUPFAM" id="SSF116922">
    <property type="entry name" value="YugE-like"/>
    <property type="match status" value="1"/>
</dbReference>
<reference evidence="1 2" key="1">
    <citation type="submission" date="2018-11" db="EMBL/GenBank/DDBJ databases">
        <authorList>
            <person name="Zhou Z."/>
            <person name="Wang G."/>
        </authorList>
    </citation>
    <scope>NUCLEOTIDE SEQUENCE [LARGE SCALE GENOMIC DNA]</scope>
    <source>
        <strain evidence="1 2">KCTC52004</strain>
    </source>
</reference>
<evidence type="ECO:0000313" key="1">
    <source>
        <dbReference type="EMBL" id="RRA97943.1"/>
    </source>
</evidence>
<dbReference type="OrthoDB" id="773332at2"/>
<proteinExistence type="predicted"/>
<dbReference type="RefSeq" id="WP_124879182.1">
    <property type="nucleotide sequence ID" value="NZ_RQJO01000016.1"/>
</dbReference>
<keyword evidence="2" id="KW-1185">Reference proteome</keyword>
<name>A0A3P1BBE6_9BACT</name>